<feature type="transmembrane region" description="Helical" evidence="1">
    <location>
        <begin position="367"/>
        <end position="387"/>
    </location>
</feature>
<evidence type="ECO:0000313" key="2">
    <source>
        <dbReference type="EMBL" id="QJQ05499.1"/>
    </source>
</evidence>
<dbReference type="Proteomes" id="UP000274350">
    <property type="component" value="Chromosome"/>
</dbReference>
<keyword evidence="1" id="KW-0472">Membrane</keyword>
<feature type="transmembrane region" description="Helical" evidence="1">
    <location>
        <begin position="407"/>
        <end position="429"/>
    </location>
</feature>
<evidence type="ECO:0000256" key="1">
    <source>
        <dbReference type="SAM" id="Phobius"/>
    </source>
</evidence>
<feature type="transmembrane region" description="Helical" evidence="1">
    <location>
        <begin position="54"/>
        <end position="75"/>
    </location>
</feature>
<feature type="transmembrane region" description="Helical" evidence="1">
    <location>
        <begin position="220"/>
        <end position="237"/>
    </location>
</feature>
<keyword evidence="1" id="KW-1133">Transmembrane helix</keyword>
<accession>A0A6M4A603</accession>
<proteinExistence type="predicted"/>
<name>A0A6M4A603_9BURK</name>
<sequence>MTYTFNAEDNSATDYPNPYRIENWLLLLSALMLVAGGVSTLLSARSYLQATQDGLATLAAILALACFALGVRFALRALSQLRFMIGRNSPRGLASEVPLGQSGIGLGSNALMQALRQQAICFPELQTWISGLLMSLIPSLASSPPPLQTAAIRHAQALVGMLAILLSMGMSLALFEGSPYEGMVSWLYLPLTGLSLLMPVAKSFGVEELTDDNTEGQQQAWKLLALVVFAILAPVALPRFMPVVDLPVLWSAPLLLLLAAMVTSILFLASLFAQPDNVTQTCVSYEQATFSLQGPPAQLWLQMQRDCQANWVNEIPNRVYAWLPPATATGERGSFAGRLLEETQPVLSGVMTDGVGGSWRGVWQNKYARYLSALSIWGMVLAGLTAMMTAHAAQQLASMDKWESGRALLLLVAVGLASAHSFQIGHLLLSRLYFKSRLIWLETEGHFQSAKVKVGNQFKSHLQSSTQVTRVEDASLRLWVADIVTVAFGKDEQRYVMAMAPADGFARSNIDRLLDFAQQQSVVTAPSSARDMQQLQHMGKLDHAMRAAATTASSPECIK</sequence>
<dbReference type="AlphaFoldDB" id="A0A6M4A603"/>
<gene>
    <name evidence="2" type="ORF">EJG51_006145</name>
</gene>
<evidence type="ECO:0000313" key="3">
    <source>
        <dbReference type="Proteomes" id="UP000274350"/>
    </source>
</evidence>
<reference evidence="2 3" key="1">
    <citation type="journal article" date="2019" name="Int. J. Syst. Evol. Microbiol.">
        <title>Undibacterium piscinae sp. nov., isolated from Korean shiner intestine.</title>
        <authorList>
            <person name="Lee S.Y."/>
            <person name="Kang W."/>
            <person name="Kim P.S."/>
            <person name="Kim H.S."/>
            <person name="Sung H."/>
            <person name="Shin N.R."/>
            <person name="Whon T.W."/>
            <person name="Yun J.H."/>
            <person name="Lee J.Y."/>
            <person name="Lee J.Y."/>
            <person name="Jung M.J."/>
            <person name="Jeong Y.S."/>
            <person name="Tak E.J."/>
            <person name="Han J.E."/>
            <person name="Hyun D.W."/>
            <person name="Kang M.S."/>
            <person name="Lee K.E."/>
            <person name="Lee B.H."/>
            <person name="Bae J.W."/>
        </authorList>
    </citation>
    <scope>NUCLEOTIDE SEQUENCE [LARGE SCALE GENOMIC DNA]</scope>
    <source>
        <strain evidence="2 3">S11R28</strain>
    </source>
</reference>
<feature type="transmembrane region" description="Helical" evidence="1">
    <location>
        <begin position="157"/>
        <end position="177"/>
    </location>
</feature>
<keyword evidence="1" id="KW-0812">Transmembrane</keyword>
<dbReference type="KEGG" id="upi:EJG51_006145"/>
<feature type="transmembrane region" description="Helical" evidence="1">
    <location>
        <begin position="249"/>
        <end position="272"/>
    </location>
</feature>
<dbReference type="EMBL" id="CP051152">
    <property type="protein sequence ID" value="QJQ05499.1"/>
    <property type="molecule type" value="Genomic_DNA"/>
</dbReference>
<feature type="transmembrane region" description="Helical" evidence="1">
    <location>
        <begin position="24"/>
        <end position="48"/>
    </location>
</feature>
<protein>
    <submittedName>
        <fullName evidence="2">Uncharacterized protein</fullName>
    </submittedName>
</protein>
<feature type="transmembrane region" description="Helical" evidence="1">
    <location>
        <begin position="183"/>
        <end position="200"/>
    </location>
</feature>
<keyword evidence="3" id="KW-1185">Reference proteome</keyword>
<organism evidence="2 3">
    <name type="scientific">Undibacterium piscinae</name>
    <dbReference type="NCBI Taxonomy" id="2495591"/>
    <lineage>
        <taxon>Bacteria</taxon>
        <taxon>Pseudomonadati</taxon>
        <taxon>Pseudomonadota</taxon>
        <taxon>Betaproteobacteria</taxon>
        <taxon>Burkholderiales</taxon>
        <taxon>Oxalobacteraceae</taxon>
        <taxon>Undibacterium</taxon>
    </lineage>
</organism>